<dbReference type="EMBL" id="QGKX02002183">
    <property type="protein sequence ID" value="KAF3486396.1"/>
    <property type="molecule type" value="Genomic_DNA"/>
</dbReference>
<evidence type="ECO:0000313" key="3">
    <source>
        <dbReference type="Proteomes" id="UP000712600"/>
    </source>
</evidence>
<dbReference type="Proteomes" id="UP000712600">
    <property type="component" value="Unassembled WGS sequence"/>
</dbReference>
<protein>
    <submittedName>
        <fullName evidence="2">Uncharacterized protein</fullName>
    </submittedName>
</protein>
<gene>
    <name evidence="2" type="ORF">F2Q69_00054358</name>
</gene>
<sequence length="93" mass="10648">MIYHNPTASLVIQSSAHRPLIYTPIADLDEPSAELRPQHQACQWQDGRRRNGANNKEEKASDDQMCRRWLPELEIVAGLEDKKEVGGLRREIV</sequence>
<accession>A0A8S9MT31</accession>
<organism evidence="2 3">
    <name type="scientific">Brassica cretica</name>
    <name type="common">Mustard</name>
    <dbReference type="NCBI Taxonomy" id="69181"/>
    <lineage>
        <taxon>Eukaryota</taxon>
        <taxon>Viridiplantae</taxon>
        <taxon>Streptophyta</taxon>
        <taxon>Embryophyta</taxon>
        <taxon>Tracheophyta</taxon>
        <taxon>Spermatophyta</taxon>
        <taxon>Magnoliopsida</taxon>
        <taxon>eudicotyledons</taxon>
        <taxon>Gunneridae</taxon>
        <taxon>Pentapetalae</taxon>
        <taxon>rosids</taxon>
        <taxon>malvids</taxon>
        <taxon>Brassicales</taxon>
        <taxon>Brassicaceae</taxon>
        <taxon>Brassiceae</taxon>
        <taxon>Brassica</taxon>
    </lineage>
</organism>
<reference evidence="2" key="1">
    <citation type="submission" date="2019-12" db="EMBL/GenBank/DDBJ databases">
        <title>Genome sequencing and annotation of Brassica cretica.</title>
        <authorList>
            <person name="Studholme D.J."/>
            <person name="Sarris P."/>
        </authorList>
    </citation>
    <scope>NUCLEOTIDE SEQUENCE</scope>
    <source>
        <strain evidence="2">PFS-109/04</strain>
        <tissue evidence="2">Leaf</tissue>
    </source>
</reference>
<comment type="caution">
    <text evidence="2">The sequence shown here is derived from an EMBL/GenBank/DDBJ whole genome shotgun (WGS) entry which is preliminary data.</text>
</comment>
<evidence type="ECO:0000313" key="2">
    <source>
        <dbReference type="EMBL" id="KAF3486396.1"/>
    </source>
</evidence>
<proteinExistence type="predicted"/>
<feature type="region of interest" description="Disordered" evidence="1">
    <location>
        <begin position="33"/>
        <end position="62"/>
    </location>
</feature>
<name>A0A8S9MT31_BRACR</name>
<evidence type="ECO:0000256" key="1">
    <source>
        <dbReference type="SAM" id="MobiDB-lite"/>
    </source>
</evidence>
<dbReference type="AlphaFoldDB" id="A0A8S9MT31"/>